<evidence type="ECO:0000259" key="2">
    <source>
        <dbReference type="Pfam" id="PF00155"/>
    </source>
</evidence>
<dbReference type="InterPro" id="IPR050478">
    <property type="entry name" value="Ethylene_sulfur-biosynth"/>
</dbReference>
<dbReference type="InterPro" id="IPR004839">
    <property type="entry name" value="Aminotransferase_I/II_large"/>
</dbReference>
<dbReference type="PANTHER" id="PTHR43795:SF39">
    <property type="entry name" value="AMINOTRANSFERASE CLASS I_CLASSII DOMAIN-CONTAINING PROTEIN"/>
    <property type="match status" value="1"/>
</dbReference>
<evidence type="ECO:0000313" key="3">
    <source>
        <dbReference type="EMBL" id="CAF4388229.1"/>
    </source>
</evidence>
<dbReference type="EMBL" id="CAJOBJ010054187">
    <property type="protein sequence ID" value="CAF4388229.1"/>
    <property type="molecule type" value="Genomic_DNA"/>
</dbReference>
<dbReference type="PANTHER" id="PTHR43795">
    <property type="entry name" value="BIFUNCTIONAL ASPARTATE AMINOTRANSFERASE AND GLUTAMATE/ASPARTATE-PREPHENATE AMINOTRANSFERASE-RELATED"/>
    <property type="match status" value="1"/>
</dbReference>
<dbReference type="Proteomes" id="UP000681720">
    <property type="component" value="Unassembled WGS sequence"/>
</dbReference>
<gene>
    <name evidence="3" type="ORF">GIL414_LOCUS29610</name>
</gene>
<sequence>MLLRLESIHYQMDAMIGTSFCVSLYNVVGRHDSILVTMAFSELINLSATSDSTWYESIDVGTSELCSIASEFNFLLAPSRHIQVILTSLLADRQWVRSYIELNRLRLTQQYKRVKLELESIGARVRESHAGFFIWADFRVFMREVTFDEENSLLDHLFECGVFVMRGYNFGCSQPGWFRLVFTGKDSLVTEGLKRIKTALSQFANI</sequence>
<dbReference type="Pfam" id="PF00155">
    <property type="entry name" value="Aminotran_1_2"/>
    <property type="match status" value="1"/>
</dbReference>
<name>A0A8S2VCG1_9BILA</name>
<dbReference type="Gene3D" id="3.90.1150.10">
    <property type="entry name" value="Aspartate Aminotransferase, domain 1"/>
    <property type="match status" value="1"/>
</dbReference>
<organism evidence="3 4">
    <name type="scientific">Rotaria magnacalcarata</name>
    <dbReference type="NCBI Taxonomy" id="392030"/>
    <lineage>
        <taxon>Eukaryota</taxon>
        <taxon>Metazoa</taxon>
        <taxon>Spiralia</taxon>
        <taxon>Gnathifera</taxon>
        <taxon>Rotifera</taxon>
        <taxon>Eurotatoria</taxon>
        <taxon>Bdelloidea</taxon>
        <taxon>Philodinida</taxon>
        <taxon>Philodinidae</taxon>
        <taxon>Rotaria</taxon>
    </lineage>
</organism>
<reference evidence="3" key="1">
    <citation type="submission" date="2021-02" db="EMBL/GenBank/DDBJ databases">
        <authorList>
            <person name="Nowell W R."/>
        </authorList>
    </citation>
    <scope>NUCLEOTIDE SEQUENCE</scope>
</reference>
<dbReference type="GO" id="GO:0030170">
    <property type="term" value="F:pyridoxal phosphate binding"/>
    <property type="evidence" value="ECO:0007669"/>
    <property type="project" value="InterPro"/>
</dbReference>
<dbReference type="AlphaFoldDB" id="A0A8S2VCG1"/>
<keyword evidence="1" id="KW-0663">Pyridoxal phosphate</keyword>
<dbReference type="GO" id="GO:0008483">
    <property type="term" value="F:transaminase activity"/>
    <property type="evidence" value="ECO:0007669"/>
    <property type="project" value="TreeGrafter"/>
</dbReference>
<dbReference type="InterPro" id="IPR015422">
    <property type="entry name" value="PyrdxlP-dep_Trfase_small"/>
</dbReference>
<evidence type="ECO:0000313" key="4">
    <source>
        <dbReference type="Proteomes" id="UP000681720"/>
    </source>
</evidence>
<protein>
    <recommendedName>
        <fullName evidence="2">Aminotransferase class I/classII large domain-containing protein</fullName>
    </recommendedName>
</protein>
<dbReference type="GO" id="GO:0006520">
    <property type="term" value="P:amino acid metabolic process"/>
    <property type="evidence" value="ECO:0007669"/>
    <property type="project" value="TreeGrafter"/>
</dbReference>
<dbReference type="SUPFAM" id="SSF53383">
    <property type="entry name" value="PLP-dependent transferases"/>
    <property type="match status" value="1"/>
</dbReference>
<feature type="domain" description="Aminotransferase class I/classII large" evidence="2">
    <location>
        <begin position="66"/>
        <end position="196"/>
    </location>
</feature>
<comment type="caution">
    <text evidence="3">The sequence shown here is derived from an EMBL/GenBank/DDBJ whole genome shotgun (WGS) entry which is preliminary data.</text>
</comment>
<accession>A0A8S2VCG1</accession>
<dbReference type="InterPro" id="IPR015424">
    <property type="entry name" value="PyrdxlP-dep_Trfase"/>
</dbReference>
<proteinExistence type="predicted"/>
<evidence type="ECO:0000256" key="1">
    <source>
        <dbReference type="ARBA" id="ARBA00022898"/>
    </source>
</evidence>